<dbReference type="EMBL" id="BAABUJ010000041">
    <property type="protein sequence ID" value="GAA5805080.1"/>
    <property type="molecule type" value="Genomic_DNA"/>
</dbReference>
<protein>
    <submittedName>
        <fullName evidence="2">Uncharacterized protein</fullName>
    </submittedName>
</protein>
<keyword evidence="3" id="KW-1185">Reference proteome</keyword>
<dbReference type="Proteomes" id="UP001476247">
    <property type="component" value="Unassembled WGS sequence"/>
</dbReference>
<organism evidence="2 3">
    <name type="scientific">Helicostylum pulchrum</name>
    <dbReference type="NCBI Taxonomy" id="562976"/>
    <lineage>
        <taxon>Eukaryota</taxon>
        <taxon>Fungi</taxon>
        <taxon>Fungi incertae sedis</taxon>
        <taxon>Mucoromycota</taxon>
        <taxon>Mucoromycotina</taxon>
        <taxon>Mucoromycetes</taxon>
        <taxon>Mucorales</taxon>
        <taxon>Mucorineae</taxon>
        <taxon>Mucoraceae</taxon>
        <taxon>Helicostylum</taxon>
    </lineage>
</organism>
<sequence length="95" mass="11284">MRKDTDEHDEAHYSRSYCPLNELVVFWDHTITEHKPRRITIDSYEEKVAIIHPSSHQSRILHDRKDVSSISEGSKSELHQRINELADLFNALFRR</sequence>
<reference evidence="2 3" key="1">
    <citation type="submission" date="2024-04" db="EMBL/GenBank/DDBJ databases">
        <title>genome sequences of Mucor flavus KT1a and Helicostylum pulchrum KT1b strains isolation_sourced from the surface of a dry-aged beef.</title>
        <authorList>
            <person name="Toyotome T."/>
            <person name="Hosono M."/>
            <person name="Torimaru M."/>
            <person name="Fukuda K."/>
            <person name="Mikami N."/>
        </authorList>
    </citation>
    <scope>NUCLEOTIDE SEQUENCE [LARGE SCALE GENOMIC DNA]</scope>
    <source>
        <strain evidence="2 3">KT1b</strain>
    </source>
</reference>
<evidence type="ECO:0000256" key="1">
    <source>
        <dbReference type="SAM" id="MobiDB-lite"/>
    </source>
</evidence>
<evidence type="ECO:0000313" key="2">
    <source>
        <dbReference type="EMBL" id="GAA5805080.1"/>
    </source>
</evidence>
<gene>
    <name evidence="2" type="ORF">HPULCUR_010593</name>
</gene>
<accession>A0ABP9YDN8</accession>
<proteinExistence type="predicted"/>
<evidence type="ECO:0000313" key="3">
    <source>
        <dbReference type="Proteomes" id="UP001476247"/>
    </source>
</evidence>
<feature type="region of interest" description="Disordered" evidence="1">
    <location>
        <begin position="55"/>
        <end position="74"/>
    </location>
</feature>
<name>A0ABP9YDN8_9FUNG</name>
<comment type="caution">
    <text evidence="2">The sequence shown here is derived from an EMBL/GenBank/DDBJ whole genome shotgun (WGS) entry which is preliminary data.</text>
</comment>